<evidence type="ECO:0000256" key="3">
    <source>
        <dbReference type="ARBA" id="ARBA00022553"/>
    </source>
</evidence>
<name>A0ABN0XHB7_9ACTN</name>
<keyword evidence="9" id="KW-0472">Membrane</keyword>
<reference evidence="11 12" key="1">
    <citation type="journal article" date="2019" name="Int. J. Syst. Evol. Microbiol.">
        <title>The Global Catalogue of Microorganisms (GCM) 10K type strain sequencing project: providing services to taxonomists for standard genome sequencing and annotation.</title>
        <authorList>
            <consortium name="The Broad Institute Genomics Platform"/>
            <consortium name="The Broad Institute Genome Sequencing Center for Infectious Disease"/>
            <person name="Wu L."/>
            <person name="Ma J."/>
        </authorList>
    </citation>
    <scope>NUCLEOTIDE SEQUENCE [LARGE SCALE GENOMIC DNA]</scope>
    <source>
        <strain evidence="11 12">JCM 3146</strain>
    </source>
</reference>
<evidence type="ECO:0000256" key="5">
    <source>
        <dbReference type="ARBA" id="ARBA00022741"/>
    </source>
</evidence>
<proteinExistence type="predicted"/>
<dbReference type="InterPro" id="IPR050482">
    <property type="entry name" value="Sensor_HK_TwoCompSys"/>
</dbReference>
<evidence type="ECO:0000256" key="7">
    <source>
        <dbReference type="ARBA" id="ARBA00022840"/>
    </source>
</evidence>
<keyword evidence="3" id="KW-0597">Phosphoprotein</keyword>
<dbReference type="InterPro" id="IPR036890">
    <property type="entry name" value="HATPase_C_sf"/>
</dbReference>
<protein>
    <recommendedName>
        <fullName evidence="2">histidine kinase</fullName>
        <ecNumber evidence="2">2.7.13.3</ecNumber>
    </recommendedName>
</protein>
<dbReference type="SMART" id="SM00387">
    <property type="entry name" value="HATPase_c"/>
    <property type="match status" value="1"/>
</dbReference>
<comment type="caution">
    <text evidence="11">The sequence shown here is derived from an EMBL/GenBank/DDBJ whole genome shotgun (WGS) entry which is preliminary data.</text>
</comment>
<comment type="catalytic activity">
    <reaction evidence="1">
        <text>ATP + protein L-histidine = ADP + protein N-phospho-L-histidine.</text>
        <dbReference type="EC" id="2.7.13.3"/>
    </reaction>
</comment>
<dbReference type="RefSeq" id="WP_252803665.1">
    <property type="nucleotide sequence ID" value="NZ_BAAABM010000064.1"/>
</dbReference>
<gene>
    <name evidence="11" type="ORF">GCM10010151_62520</name>
</gene>
<dbReference type="EMBL" id="BAAABM010000064">
    <property type="protein sequence ID" value="GAA0364065.1"/>
    <property type="molecule type" value="Genomic_DNA"/>
</dbReference>
<evidence type="ECO:0000259" key="10">
    <source>
        <dbReference type="SMART" id="SM00387"/>
    </source>
</evidence>
<dbReference type="CDD" id="cd16917">
    <property type="entry name" value="HATPase_UhpB-NarQ-NarX-like"/>
    <property type="match status" value="1"/>
</dbReference>
<dbReference type="Gene3D" id="3.30.565.10">
    <property type="entry name" value="Histidine kinase-like ATPase, C-terminal domain"/>
    <property type="match status" value="1"/>
</dbReference>
<dbReference type="InterPro" id="IPR011712">
    <property type="entry name" value="Sig_transdc_His_kin_sub3_dim/P"/>
</dbReference>
<dbReference type="InterPro" id="IPR003594">
    <property type="entry name" value="HATPase_dom"/>
</dbReference>
<evidence type="ECO:0000256" key="8">
    <source>
        <dbReference type="ARBA" id="ARBA00023012"/>
    </source>
</evidence>
<dbReference type="Pfam" id="PF07730">
    <property type="entry name" value="HisKA_3"/>
    <property type="match status" value="1"/>
</dbReference>
<keyword evidence="7" id="KW-0067">ATP-binding</keyword>
<keyword evidence="9" id="KW-0812">Transmembrane</keyword>
<feature type="transmembrane region" description="Helical" evidence="9">
    <location>
        <begin position="278"/>
        <end position="302"/>
    </location>
</feature>
<keyword evidence="6" id="KW-0418">Kinase</keyword>
<dbReference type="Gene3D" id="1.20.5.1930">
    <property type="match status" value="1"/>
</dbReference>
<sequence>MADRPLPAPPAGAGARRLKRAERLEREQWIIADRERLRERGRIAQDMHDSLGHELSLIALRAGALEMAPDLAGHHRAAAGELRASAAAATERLREIIGVLREHSAPPLDGPHEPAAPLVPAREDITDLVDRARASGMTVELLDERGNGGFAPLPDMAGHAVHRIVQESLTNAAKHAPGSAVTVRLARSADETVATVTNGPPPEGAPPAVPGGGLGLVGLRERARLAGGTLRAERRDGGFEVRARLPHTAPAVSPGDDAGGSDSLLGLARARGQARRGLVTALMVPLSIAAGLAVALLGYYLYTTENSVLGPERFERLRVGEPRSSIELPPVEMIDAPVGSGPAAPPGASCRYYRSDGNPLGVGDVYRLCFADGRLVAKDVITPADRLPKG</sequence>
<accession>A0ABN0XHB7</accession>
<evidence type="ECO:0000256" key="9">
    <source>
        <dbReference type="SAM" id="Phobius"/>
    </source>
</evidence>
<dbReference type="Proteomes" id="UP001501822">
    <property type="component" value="Unassembled WGS sequence"/>
</dbReference>
<keyword evidence="5" id="KW-0547">Nucleotide-binding</keyword>
<keyword evidence="9" id="KW-1133">Transmembrane helix</keyword>
<evidence type="ECO:0000256" key="6">
    <source>
        <dbReference type="ARBA" id="ARBA00022777"/>
    </source>
</evidence>
<evidence type="ECO:0000256" key="2">
    <source>
        <dbReference type="ARBA" id="ARBA00012438"/>
    </source>
</evidence>
<dbReference type="EC" id="2.7.13.3" evidence="2"/>
<evidence type="ECO:0000256" key="4">
    <source>
        <dbReference type="ARBA" id="ARBA00022679"/>
    </source>
</evidence>
<dbReference type="PANTHER" id="PTHR24421:SF10">
    <property type="entry name" value="NITRATE_NITRITE SENSOR PROTEIN NARQ"/>
    <property type="match status" value="1"/>
</dbReference>
<feature type="domain" description="Histidine kinase/HSP90-like ATPase" evidence="10">
    <location>
        <begin position="156"/>
        <end position="249"/>
    </location>
</feature>
<keyword evidence="12" id="KW-1185">Reference proteome</keyword>
<organism evidence="11 12">
    <name type="scientific">Actinoallomurus spadix</name>
    <dbReference type="NCBI Taxonomy" id="79912"/>
    <lineage>
        <taxon>Bacteria</taxon>
        <taxon>Bacillati</taxon>
        <taxon>Actinomycetota</taxon>
        <taxon>Actinomycetes</taxon>
        <taxon>Streptosporangiales</taxon>
        <taxon>Thermomonosporaceae</taxon>
        <taxon>Actinoallomurus</taxon>
    </lineage>
</organism>
<dbReference type="PANTHER" id="PTHR24421">
    <property type="entry name" value="NITRATE/NITRITE SENSOR PROTEIN NARX-RELATED"/>
    <property type="match status" value="1"/>
</dbReference>
<evidence type="ECO:0000313" key="12">
    <source>
        <dbReference type="Proteomes" id="UP001501822"/>
    </source>
</evidence>
<evidence type="ECO:0000256" key="1">
    <source>
        <dbReference type="ARBA" id="ARBA00000085"/>
    </source>
</evidence>
<keyword evidence="4" id="KW-0808">Transferase</keyword>
<evidence type="ECO:0000313" key="11">
    <source>
        <dbReference type="EMBL" id="GAA0364065.1"/>
    </source>
</evidence>
<keyword evidence="8" id="KW-0902">Two-component regulatory system</keyword>
<dbReference type="Pfam" id="PF02518">
    <property type="entry name" value="HATPase_c"/>
    <property type="match status" value="1"/>
</dbReference>
<dbReference type="SUPFAM" id="SSF55874">
    <property type="entry name" value="ATPase domain of HSP90 chaperone/DNA topoisomerase II/histidine kinase"/>
    <property type="match status" value="1"/>
</dbReference>